<reference evidence="1 2" key="1">
    <citation type="journal article" date="2020" name="IScience">
        <title>Genome Sequencing of the Endangered Kingdonia uniflora (Circaeasteraceae, Ranunculales) Reveals Potential Mechanisms of Evolutionary Specialization.</title>
        <authorList>
            <person name="Sun Y."/>
            <person name="Deng T."/>
            <person name="Zhang A."/>
            <person name="Moore M.J."/>
            <person name="Landis J.B."/>
            <person name="Lin N."/>
            <person name="Zhang H."/>
            <person name="Zhang X."/>
            <person name="Huang J."/>
            <person name="Zhang X."/>
            <person name="Sun H."/>
            <person name="Wang H."/>
        </authorList>
    </citation>
    <scope>NUCLEOTIDE SEQUENCE [LARGE SCALE GENOMIC DNA]</scope>
    <source>
        <strain evidence="1">TB1705</strain>
        <tissue evidence="1">Leaf</tissue>
    </source>
</reference>
<evidence type="ECO:0000313" key="2">
    <source>
        <dbReference type="Proteomes" id="UP000541444"/>
    </source>
</evidence>
<sequence>MELSISNHWFDTLIARLRTRTTLFEHLTIKFKQSSLWRIVTRHPIAFLEQTRIEATKVNMCISASIFEGSDEYKIDDTRVDIIQM</sequence>
<evidence type="ECO:0000313" key="1">
    <source>
        <dbReference type="EMBL" id="KAF6145046.1"/>
    </source>
</evidence>
<gene>
    <name evidence="1" type="ORF">GIB67_013397</name>
</gene>
<comment type="caution">
    <text evidence="1">The sequence shown here is derived from an EMBL/GenBank/DDBJ whole genome shotgun (WGS) entry which is preliminary data.</text>
</comment>
<proteinExistence type="predicted"/>
<organism evidence="1 2">
    <name type="scientific">Kingdonia uniflora</name>
    <dbReference type="NCBI Taxonomy" id="39325"/>
    <lineage>
        <taxon>Eukaryota</taxon>
        <taxon>Viridiplantae</taxon>
        <taxon>Streptophyta</taxon>
        <taxon>Embryophyta</taxon>
        <taxon>Tracheophyta</taxon>
        <taxon>Spermatophyta</taxon>
        <taxon>Magnoliopsida</taxon>
        <taxon>Ranunculales</taxon>
        <taxon>Circaeasteraceae</taxon>
        <taxon>Kingdonia</taxon>
    </lineage>
</organism>
<accession>A0A7J7LQW8</accession>
<dbReference type="AlphaFoldDB" id="A0A7J7LQW8"/>
<dbReference type="Proteomes" id="UP000541444">
    <property type="component" value="Unassembled WGS sequence"/>
</dbReference>
<name>A0A7J7LQW8_9MAGN</name>
<dbReference type="EMBL" id="JACGCM010002086">
    <property type="protein sequence ID" value="KAF6145046.1"/>
    <property type="molecule type" value="Genomic_DNA"/>
</dbReference>
<keyword evidence="2" id="KW-1185">Reference proteome</keyword>
<protein>
    <submittedName>
        <fullName evidence="1">Uncharacterized protein</fullName>
    </submittedName>
</protein>